<dbReference type="InterPro" id="IPR002491">
    <property type="entry name" value="ABC_transptr_periplasmic_BD"/>
</dbReference>
<proteinExistence type="predicted"/>
<evidence type="ECO:0000259" key="2">
    <source>
        <dbReference type="PROSITE" id="PS50983"/>
    </source>
</evidence>
<feature type="signal peptide" evidence="1">
    <location>
        <begin position="1"/>
        <end position="23"/>
    </location>
</feature>
<dbReference type="Pfam" id="PF01497">
    <property type="entry name" value="Peripla_BP_2"/>
    <property type="match status" value="1"/>
</dbReference>
<reference evidence="3 4" key="1">
    <citation type="submission" date="2019-10" db="EMBL/GenBank/DDBJ databases">
        <title>Pseudomonas dajingensis sp. nov., isolated from the profound head ulcers of farmed Murray cod (Maccullochella peelii peelii).</title>
        <authorList>
            <person name="Liu Y."/>
        </authorList>
    </citation>
    <scope>NUCLEOTIDE SEQUENCE [LARGE SCALE GENOMIC DNA]</scope>
    <source>
        <strain evidence="3 4">MC042</strain>
    </source>
</reference>
<feature type="chain" id="PRO_5031094829" evidence="1">
    <location>
        <begin position="24"/>
        <end position="309"/>
    </location>
</feature>
<dbReference type="RefSeq" id="WP_152897224.1">
    <property type="nucleotide sequence ID" value="NZ_WHUV01000001.1"/>
</dbReference>
<keyword evidence="1" id="KW-0732">Signal</keyword>
<dbReference type="InterPro" id="IPR050902">
    <property type="entry name" value="ABC_Transporter_SBP"/>
</dbReference>
<evidence type="ECO:0000313" key="3">
    <source>
        <dbReference type="EMBL" id="MQA53545.1"/>
    </source>
</evidence>
<sequence length="309" mass="33470">MPRTTRARCLAILLWLASGPTLAGSYENCGKSWPSPGTPQRIVALNQHSADLLLALGAGPALIGVAYLDDDGQAMAQGHYHGVPVIARQYPSAEVLYSLKPDLVVGGFASAFPNNFSSRERLGAIGVGSYLLESACAGHDEDYFGHIRRDLLTLGQLLGKQERARQLIAQMDTDLASARALYQDQPQPSVFYLDSEVNGLASQGRRGFVGVLLQAAGARNSFAAIDRPRLVVDSETLLANDPDVMLLADALWSPAARKRRLLHSDPVLSRLRAVREQRLIDIPFTQLVPGIASARTALELARHLHPPQE</sequence>
<feature type="domain" description="Fe/B12 periplasmic-binding" evidence="2">
    <location>
        <begin position="41"/>
        <end position="309"/>
    </location>
</feature>
<dbReference type="PANTHER" id="PTHR30535">
    <property type="entry name" value="VITAMIN B12-BINDING PROTEIN"/>
    <property type="match status" value="1"/>
</dbReference>
<dbReference type="PROSITE" id="PS50983">
    <property type="entry name" value="FE_B12_PBP"/>
    <property type="match status" value="1"/>
</dbReference>
<organism evidence="3 4">
    <name type="scientific">Pseudomonas piscis</name>
    <dbReference type="NCBI Taxonomy" id="2614538"/>
    <lineage>
        <taxon>Bacteria</taxon>
        <taxon>Pseudomonadati</taxon>
        <taxon>Pseudomonadota</taxon>
        <taxon>Gammaproteobacteria</taxon>
        <taxon>Pseudomonadales</taxon>
        <taxon>Pseudomonadaceae</taxon>
        <taxon>Pseudomonas</taxon>
    </lineage>
</organism>
<name>A0A7X1PLR2_9PSED</name>
<dbReference type="Gene3D" id="3.40.50.1980">
    <property type="entry name" value="Nitrogenase molybdenum iron protein domain"/>
    <property type="match status" value="2"/>
</dbReference>
<protein>
    <submittedName>
        <fullName evidence="3">ABC transporter substrate-binding protein</fullName>
    </submittedName>
</protein>
<dbReference type="EMBL" id="WHUV01000001">
    <property type="protein sequence ID" value="MQA53545.1"/>
    <property type="molecule type" value="Genomic_DNA"/>
</dbReference>
<dbReference type="SUPFAM" id="SSF53807">
    <property type="entry name" value="Helical backbone' metal receptor"/>
    <property type="match status" value="1"/>
</dbReference>
<dbReference type="PANTHER" id="PTHR30535:SF7">
    <property type="entry name" value="IRON(III) DICITRATE-BINDING PROTEIN"/>
    <property type="match status" value="1"/>
</dbReference>
<gene>
    <name evidence="3" type="ORF">GDH07_09500</name>
</gene>
<accession>A0A7X1PLR2</accession>
<dbReference type="Proteomes" id="UP000486534">
    <property type="component" value="Unassembled WGS sequence"/>
</dbReference>
<comment type="caution">
    <text evidence="3">The sequence shown here is derived from an EMBL/GenBank/DDBJ whole genome shotgun (WGS) entry which is preliminary data.</text>
</comment>
<evidence type="ECO:0000256" key="1">
    <source>
        <dbReference type="SAM" id="SignalP"/>
    </source>
</evidence>
<evidence type="ECO:0000313" key="4">
    <source>
        <dbReference type="Proteomes" id="UP000486534"/>
    </source>
</evidence>
<dbReference type="AlphaFoldDB" id="A0A7X1PLR2"/>